<evidence type="ECO:0000256" key="3">
    <source>
        <dbReference type="ARBA" id="ARBA00022448"/>
    </source>
</evidence>
<comment type="function">
    <text evidence="11">Ferredoxins are iron-sulfur proteins that transfer electrons in a wide variety of metabolic reactions.</text>
</comment>
<dbReference type="Proteomes" id="UP000185657">
    <property type="component" value="Unassembled WGS sequence"/>
</dbReference>
<evidence type="ECO:0000313" key="16">
    <source>
        <dbReference type="Proteomes" id="UP000185657"/>
    </source>
</evidence>
<evidence type="ECO:0000313" key="15">
    <source>
        <dbReference type="EMBL" id="OAD39537.1"/>
    </source>
</evidence>
<evidence type="ECO:0000256" key="9">
    <source>
        <dbReference type="ARBA" id="ARBA00023014"/>
    </source>
</evidence>
<feature type="domain" description="4Fe-4S ferredoxin-type" evidence="13">
    <location>
        <begin position="1"/>
        <end position="27"/>
    </location>
</feature>
<keyword evidence="10 11" id="KW-0003">3Fe-4S</keyword>
<accession>A0A167GJN2</accession>
<gene>
    <name evidence="14" type="ORF">LPB072_22035</name>
    <name evidence="15" type="ORF">LPB72_21420</name>
</gene>
<evidence type="ECO:0000313" key="14">
    <source>
        <dbReference type="EMBL" id="AOW15084.1"/>
    </source>
</evidence>
<evidence type="ECO:0000256" key="8">
    <source>
        <dbReference type="ARBA" id="ARBA00023004"/>
    </source>
</evidence>
<dbReference type="GO" id="GO:0009055">
    <property type="term" value="F:electron transfer activity"/>
    <property type="evidence" value="ECO:0007669"/>
    <property type="project" value="InterPro"/>
</dbReference>
<sequence length="122" mass="13484">MSHVVNESCIRCKYTDCVDVCPTDAVRAGGNLLVISPDDCIDCAVCIPECPVVAIFHEDDLPNDQRKYISINADHSAHWPMISRRQPAPDDADAWSQVADKAHLPDPRAARREGRAARCRST</sequence>
<feature type="compositionally biased region" description="Basic and acidic residues" evidence="12">
    <location>
        <begin position="100"/>
        <end position="116"/>
    </location>
</feature>
<dbReference type="GO" id="GO:0051538">
    <property type="term" value="F:3 iron, 4 sulfur cluster binding"/>
    <property type="evidence" value="ECO:0007669"/>
    <property type="project" value="UniProtKB-KW"/>
</dbReference>
<dbReference type="NCBIfam" id="NF045490">
    <property type="entry name" value="FdxA_Protbact"/>
    <property type="match status" value="1"/>
</dbReference>
<feature type="region of interest" description="Disordered" evidence="12">
    <location>
        <begin position="83"/>
        <end position="122"/>
    </location>
</feature>
<dbReference type="PROSITE" id="PS51379">
    <property type="entry name" value="4FE4S_FER_2"/>
    <property type="match status" value="2"/>
</dbReference>
<evidence type="ECO:0000256" key="1">
    <source>
        <dbReference type="ARBA" id="ARBA00001927"/>
    </source>
</evidence>
<evidence type="ECO:0000256" key="5">
    <source>
        <dbReference type="ARBA" id="ARBA00022723"/>
    </source>
</evidence>
<keyword evidence="6 11" id="KW-0677">Repeat</keyword>
<evidence type="ECO:0000256" key="7">
    <source>
        <dbReference type="ARBA" id="ARBA00022982"/>
    </source>
</evidence>
<dbReference type="Gene3D" id="3.30.70.20">
    <property type="match status" value="1"/>
</dbReference>
<evidence type="ECO:0000259" key="13">
    <source>
        <dbReference type="PROSITE" id="PS51379"/>
    </source>
</evidence>
<dbReference type="OrthoDB" id="9803397at2"/>
<evidence type="ECO:0000256" key="12">
    <source>
        <dbReference type="SAM" id="MobiDB-lite"/>
    </source>
</evidence>
<dbReference type="PRINTS" id="PR00354">
    <property type="entry name" value="7FE8SFRDOXIN"/>
</dbReference>
<dbReference type="AlphaFoldDB" id="A0A167GJN2"/>
<dbReference type="InterPro" id="IPR050294">
    <property type="entry name" value="RnfB_subfamily"/>
</dbReference>
<dbReference type="KEGG" id="hyl:LPB072_22035"/>
<dbReference type="GO" id="GO:0046872">
    <property type="term" value="F:metal ion binding"/>
    <property type="evidence" value="ECO:0007669"/>
    <property type="project" value="UniProtKB-KW"/>
</dbReference>
<reference evidence="14 17" key="2">
    <citation type="submission" date="2016-10" db="EMBL/GenBank/DDBJ databases">
        <title>Hydorgenophaga sp. LPB0072 isolated from gastropod.</title>
        <authorList>
            <person name="Kim E."/>
            <person name="Yi H."/>
        </authorList>
    </citation>
    <scope>NUCLEOTIDE SEQUENCE [LARGE SCALE GENOMIC DNA]</scope>
    <source>
        <strain evidence="14 17">LPB0072</strain>
    </source>
</reference>
<dbReference type="PROSITE" id="PS00198">
    <property type="entry name" value="4FE4S_FER_1"/>
    <property type="match status" value="1"/>
</dbReference>
<dbReference type="RefSeq" id="WP_066096132.1">
    <property type="nucleotide sequence ID" value="NZ_CP017476.1"/>
</dbReference>
<name>A0A167GJN2_9BURK</name>
<dbReference type="InterPro" id="IPR054829">
    <property type="entry name" value="FdxA"/>
</dbReference>
<evidence type="ECO:0000256" key="4">
    <source>
        <dbReference type="ARBA" id="ARBA00022485"/>
    </source>
</evidence>
<dbReference type="SUPFAM" id="SSF54862">
    <property type="entry name" value="4Fe-4S ferredoxins"/>
    <property type="match status" value="1"/>
</dbReference>
<evidence type="ECO:0000256" key="11">
    <source>
        <dbReference type="RuleBase" id="RU364098"/>
    </source>
</evidence>
<evidence type="ECO:0000256" key="2">
    <source>
        <dbReference type="ARBA" id="ARBA00001966"/>
    </source>
</evidence>
<dbReference type="EMBL" id="CP017476">
    <property type="protein sequence ID" value="AOW15084.1"/>
    <property type="molecule type" value="Genomic_DNA"/>
</dbReference>
<proteinExistence type="predicted"/>
<keyword evidence="7 11" id="KW-0249">Electron transport</keyword>
<dbReference type="Proteomes" id="UP000185680">
    <property type="component" value="Chromosome"/>
</dbReference>
<keyword evidence="5 11" id="KW-0479">Metal-binding</keyword>
<dbReference type="STRING" id="1763535.LPB072_22035"/>
<protein>
    <recommendedName>
        <fullName evidence="11">Ferredoxin</fullName>
    </recommendedName>
</protein>
<comment type="cofactor">
    <cofactor evidence="1 11">
        <name>[3Fe-4S] cluster</name>
        <dbReference type="ChEBI" id="CHEBI:21137"/>
    </cofactor>
</comment>
<feature type="domain" description="4Fe-4S ferredoxin-type" evidence="13">
    <location>
        <begin position="31"/>
        <end position="60"/>
    </location>
</feature>
<evidence type="ECO:0000256" key="6">
    <source>
        <dbReference type="ARBA" id="ARBA00022737"/>
    </source>
</evidence>
<dbReference type="GO" id="GO:0051539">
    <property type="term" value="F:4 iron, 4 sulfur cluster binding"/>
    <property type="evidence" value="ECO:0007669"/>
    <property type="project" value="UniProtKB-KW"/>
</dbReference>
<comment type="cofactor">
    <cofactor evidence="2 11">
        <name>[4Fe-4S] cluster</name>
        <dbReference type="ChEBI" id="CHEBI:49883"/>
    </cofactor>
</comment>
<reference evidence="15 16" key="1">
    <citation type="submission" date="2016-02" db="EMBL/GenBank/DDBJ databases">
        <title>Draft genome sequence of Hydrogenophaga sp. LPB0072.</title>
        <authorList>
            <person name="Shin S.-K."/>
            <person name="Yi H."/>
        </authorList>
    </citation>
    <scope>NUCLEOTIDE SEQUENCE [LARGE SCALE GENOMIC DNA]</scope>
    <source>
        <strain evidence="15 16">LPB0072</strain>
    </source>
</reference>
<dbReference type="PANTHER" id="PTHR42859">
    <property type="entry name" value="OXIDOREDUCTASE"/>
    <property type="match status" value="1"/>
</dbReference>
<keyword evidence="9 11" id="KW-0411">Iron-sulfur</keyword>
<evidence type="ECO:0000256" key="10">
    <source>
        <dbReference type="ARBA" id="ARBA00023291"/>
    </source>
</evidence>
<keyword evidence="8 11" id="KW-0408">Iron</keyword>
<keyword evidence="3 11" id="KW-0813">Transport</keyword>
<dbReference type="Pfam" id="PF12838">
    <property type="entry name" value="Fer4_7"/>
    <property type="match status" value="1"/>
</dbReference>
<dbReference type="InterPro" id="IPR000813">
    <property type="entry name" value="7Fe_ferredoxin"/>
</dbReference>
<dbReference type="InterPro" id="IPR017896">
    <property type="entry name" value="4Fe4S_Fe-S-bd"/>
</dbReference>
<dbReference type="PANTHER" id="PTHR42859:SF2">
    <property type="entry name" value="FERREDOXIN"/>
    <property type="match status" value="1"/>
</dbReference>
<organism evidence="14 17">
    <name type="scientific">Hydrogenophaga crassostreae</name>
    <dbReference type="NCBI Taxonomy" id="1763535"/>
    <lineage>
        <taxon>Bacteria</taxon>
        <taxon>Pseudomonadati</taxon>
        <taxon>Pseudomonadota</taxon>
        <taxon>Betaproteobacteria</taxon>
        <taxon>Burkholderiales</taxon>
        <taxon>Comamonadaceae</taxon>
        <taxon>Hydrogenophaga</taxon>
    </lineage>
</organism>
<evidence type="ECO:0000313" key="17">
    <source>
        <dbReference type="Proteomes" id="UP000185680"/>
    </source>
</evidence>
<keyword evidence="16" id="KW-1185">Reference proteome</keyword>
<dbReference type="Pfam" id="PF11953">
    <property type="entry name" value="DUF3470"/>
    <property type="match status" value="1"/>
</dbReference>
<dbReference type="InterPro" id="IPR022569">
    <property type="entry name" value="Fd_C"/>
</dbReference>
<dbReference type="InterPro" id="IPR017900">
    <property type="entry name" value="4Fe4S_Fe_S_CS"/>
</dbReference>
<keyword evidence="4 11" id="KW-0004">4Fe-4S</keyword>
<dbReference type="EMBL" id="LVWD01000042">
    <property type="protein sequence ID" value="OAD39537.1"/>
    <property type="molecule type" value="Genomic_DNA"/>
</dbReference>